<keyword evidence="2" id="KW-1185">Reference proteome</keyword>
<organism evidence="1 2">
    <name type="scientific">Candidatus Nitrosotalea okcheonensis</name>
    <dbReference type="NCBI Taxonomy" id="1903276"/>
    <lineage>
        <taxon>Archaea</taxon>
        <taxon>Nitrososphaerota</taxon>
        <taxon>Nitrososphaeria</taxon>
        <taxon>Nitrosotaleales</taxon>
        <taxon>Nitrosotaleaceae</taxon>
        <taxon>Nitrosotalea</taxon>
    </lineage>
</organism>
<dbReference type="Proteomes" id="UP000230607">
    <property type="component" value="Chromosome 1"/>
</dbReference>
<protein>
    <submittedName>
        <fullName evidence="1">Uncharacterized protein</fullName>
    </submittedName>
</protein>
<proteinExistence type="predicted"/>
<dbReference type="OrthoDB" id="10947at2157"/>
<sequence length="192" mass="21758">MLNFTKSDGQSDLSGYMDKIRILSSKVELKISQKDKDENDAFIETLSVEELKDIRQVIHAAEYLLTKYQDKKEIKSFLQEFVGIVLHAANSVNGMKDNLEDLVMSAEFALCQIQTLHADVTQSLVFKRESQTKIDDFKIQSLLDTLVPQVEPVKMAYVEAQIPKQNVGAINLTNSSRRINTGDYLERTAVEI</sequence>
<evidence type="ECO:0000313" key="1">
    <source>
        <dbReference type="EMBL" id="SMH70982.1"/>
    </source>
</evidence>
<evidence type="ECO:0000313" key="2">
    <source>
        <dbReference type="Proteomes" id="UP000230607"/>
    </source>
</evidence>
<reference evidence="2" key="1">
    <citation type="submission" date="2017-03" db="EMBL/GenBank/DDBJ databases">
        <authorList>
            <person name="Herbold C."/>
        </authorList>
    </citation>
    <scope>NUCLEOTIDE SEQUENCE [LARGE SCALE GENOMIC DNA]</scope>
</reference>
<dbReference type="RefSeq" id="WP_157927026.1">
    <property type="nucleotide sequence ID" value="NZ_LT841358.1"/>
</dbReference>
<dbReference type="AlphaFoldDB" id="A0A2H1FDY3"/>
<dbReference type="EMBL" id="LT841358">
    <property type="protein sequence ID" value="SMH70982.1"/>
    <property type="molecule type" value="Genomic_DNA"/>
</dbReference>
<name>A0A2H1FDY3_9ARCH</name>
<accession>A0A2H1FDY3</accession>
<gene>
    <name evidence="1" type="ORF">NCS_10789</name>
</gene>